<dbReference type="STRING" id="576137.A0A1L7XJ45"/>
<sequence>MRAQKHAWEPIVCGSSDWENWSDAANRREATSAPHFAAMSLSDAERAELEQFRRLHSVPSDRRMADSASFTPENFGGAHGQLSEAQQSQTQGFVCSSQDSQPAGTSARPQGLQQSRPSDRQAPKHPSPKSTVPRKRPLPNPIPIIGATQHSELPRCTKQPRKPASLPDMSSSINLVPYATRTGSTSKDITFGTARRGGKTRGSDIGPTRGKTSRPQPHTNSLRSTRPALDTYAVPEDADDFPSDETFSHEANQYDSLNDDNDLKASRVNSPSPPRRSTRRTTTRPGAYTTLEVTEAEEEEVEYAQVAFVPEPTPSLPPVALKEQAAAVSPPKWERNRKKAKLSITQPKRSSRIAAHQATINPPPTKRTGASEAQLLAPQPPPSFPRTFVIGLDYGTTFTSSIRNWPSDGHSGSREQVPTELWYSSDAFVRQESDADADSSVGEADAESGIEKSKKPSRQNNNSWAAVNQRQDQSDRIIGNTPEFLWGYQVPYEVYRSSNLRDTMRRIERPKLMLVETAHTEDDRQRLRPRLAHLIKNGVIRKHSRKATIEKEDVQDVIVDFLTKVLGHTKQQLIQLEGLTEDCPVSFALTVPSIWSESSSRIMQTSIEKAIRATEFGSTGYGSVDNLFIVSEPEAGATFAQEMIAGETFTFMDCGGGTVDVVTYTMTHSYPLRLNTEVGSSTGDNCGASYLNDNFEKQLLAQLSDEDYLDCNGLTRQDIVRHAIPNFEDFQKRTVNILEDPQRDIFIPGLRGDQRSGRFGKDAKKFDDNCLWLDVDDYNIIFLPLLHRVEIFTPVTIFAVTILTKFQKVFLIGGFGAAPSLKSYLKTFLVKFVQERGLAYDMELLVVNEQQSVTGVGSGAALRSLNLEQGPSRHALLNYGFLRWEQHCVAIDGHRTAEYVIDPFDRSHVVKVIHYFMVKGAKLSPVHNFEPLETVHAFSIDEERFLCEEILWVNEGNPQNSFPPEHPMNEGLHSSTLSQTRLTIPFKGAIEAGRIIVDMTFLRDEGKITPIYPEVYGSEEGEYDEEEDIRGKPHYLITYDIVPIVQGRNLRYEVRYPAGEPGKTQKIGQICIAAAFTPGTG</sequence>
<dbReference type="AlphaFoldDB" id="A0A1L7XJ45"/>
<evidence type="ECO:0000313" key="3">
    <source>
        <dbReference type="Proteomes" id="UP000184330"/>
    </source>
</evidence>
<dbReference type="Gene3D" id="3.30.420.40">
    <property type="match status" value="1"/>
</dbReference>
<reference evidence="2 3" key="1">
    <citation type="submission" date="2016-03" db="EMBL/GenBank/DDBJ databases">
        <authorList>
            <person name="Ploux O."/>
        </authorList>
    </citation>
    <scope>NUCLEOTIDE SEQUENCE [LARGE SCALE GENOMIC DNA]</scope>
    <source>
        <strain evidence="2 3">UAMH 11012</strain>
    </source>
</reference>
<dbReference type="SUPFAM" id="SSF53067">
    <property type="entry name" value="Actin-like ATPase domain"/>
    <property type="match status" value="1"/>
</dbReference>
<dbReference type="OrthoDB" id="2963168at2759"/>
<evidence type="ECO:0000313" key="2">
    <source>
        <dbReference type="EMBL" id="CZR65043.1"/>
    </source>
</evidence>
<dbReference type="PANTHER" id="PTHR42749">
    <property type="entry name" value="CELL SHAPE-DETERMINING PROTEIN MREB"/>
    <property type="match status" value="1"/>
</dbReference>
<evidence type="ECO:0008006" key="4">
    <source>
        <dbReference type="Google" id="ProtNLM"/>
    </source>
</evidence>
<feature type="region of interest" description="Disordered" evidence="1">
    <location>
        <begin position="327"/>
        <end position="369"/>
    </location>
</feature>
<name>A0A1L7XJ45_9HELO</name>
<feature type="compositionally biased region" description="Basic and acidic residues" evidence="1">
    <location>
        <begin position="54"/>
        <end position="65"/>
    </location>
</feature>
<keyword evidence="3" id="KW-1185">Reference proteome</keyword>
<organism evidence="2 3">
    <name type="scientific">Phialocephala subalpina</name>
    <dbReference type="NCBI Taxonomy" id="576137"/>
    <lineage>
        <taxon>Eukaryota</taxon>
        <taxon>Fungi</taxon>
        <taxon>Dikarya</taxon>
        <taxon>Ascomycota</taxon>
        <taxon>Pezizomycotina</taxon>
        <taxon>Leotiomycetes</taxon>
        <taxon>Helotiales</taxon>
        <taxon>Mollisiaceae</taxon>
        <taxon>Phialocephala</taxon>
        <taxon>Phialocephala fortinii species complex</taxon>
    </lineage>
</organism>
<feature type="region of interest" description="Disordered" evidence="1">
    <location>
        <begin position="54"/>
        <end position="286"/>
    </location>
</feature>
<dbReference type="CDD" id="cd10170">
    <property type="entry name" value="ASKHA_NBD_HSP70"/>
    <property type="match status" value="1"/>
</dbReference>
<gene>
    <name evidence="2" type="ORF">PAC_14943</name>
</gene>
<feature type="compositionally biased region" description="Polar residues" evidence="1">
    <location>
        <begin position="83"/>
        <end position="116"/>
    </location>
</feature>
<protein>
    <recommendedName>
        <fullName evidence="4">Hsp70 protein</fullName>
    </recommendedName>
</protein>
<evidence type="ECO:0000256" key="1">
    <source>
        <dbReference type="SAM" id="MobiDB-lite"/>
    </source>
</evidence>
<dbReference type="Proteomes" id="UP000184330">
    <property type="component" value="Unassembled WGS sequence"/>
</dbReference>
<accession>A0A1L7XJ45</accession>
<dbReference type="EMBL" id="FJOG01000029">
    <property type="protein sequence ID" value="CZR65043.1"/>
    <property type="molecule type" value="Genomic_DNA"/>
</dbReference>
<feature type="region of interest" description="Disordered" evidence="1">
    <location>
        <begin position="433"/>
        <end position="473"/>
    </location>
</feature>
<feature type="compositionally biased region" description="Polar residues" evidence="1">
    <location>
        <begin position="213"/>
        <end position="224"/>
    </location>
</feature>
<feature type="compositionally biased region" description="Polar residues" evidence="1">
    <location>
        <begin position="458"/>
        <end position="471"/>
    </location>
</feature>
<dbReference type="PANTHER" id="PTHR42749:SF8">
    <property type="entry name" value="HSP70 FAMILY PROTEIN (AFU_ORTHOLOGUE AFUA_3G13740)"/>
    <property type="match status" value="1"/>
</dbReference>
<proteinExistence type="predicted"/>
<dbReference type="InterPro" id="IPR043129">
    <property type="entry name" value="ATPase_NBD"/>
</dbReference>